<dbReference type="STRING" id="520767.ATZ99_19960"/>
<protein>
    <submittedName>
        <fullName evidence="1">Uncharacterized protein</fullName>
    </submittedName>
</protein>
<reference evidence="1 2" key="1">
    <citation type="submission" date="2015-12" db="EMBL/GenBank/DDBJ databases">
        <title>Draft genome of Thermovenabulum gondwanense isolated from a red thermophilic microbial mat colonisisng an outflow channel of a bore well.</title>
        <authorList>
            <person name="Patel B.K."/>
        </authorList>
    </citation>
    <scope>NUCLEOTIDE SEQUENCE [LARGE SCALE GENOMIC DNA]</scope>
    <source>
        <strain evidence="1 2">R270</strain>
    </source>
</reference>
<proteinExistence type="predicted"/>
<accession>A0A162M8V8</accession>
<gene>
    <name evidence="1" type="ORF">ATZ99_19960</name>
</gene>
<dbReference type="RefSeq" id="WP_068749088.1">
    <property type="nucleotide sequence ID" value="NZ_LOHZ01000042.1"/>
</dbReference>
<dbReference type="Proteomes" id="UP000075737">
    <property type="component" value="Unassembled WGS sequence"/>
</dbReference>
<name>A0A162M8V8_9FIRM</name>
<comment type="caution">
    <text evidence="1">The sequence shown here is derived from an EMBL/GenBank/DDBJ whole genome shotgun (WGS) entry which is preliminary data.</text>
</comment>
<organism evidence="1 2">
    <name type="scientific">Thermovenabulum gondwanense</name>
    <dbReference type="NCBI Taxonomy" id="520767"/>
    <lineage>
        <taxon>Bacteria</taxon>
        <taxon>Bacillati</taxon>
        <taxon>Bacillota</taxon>
        <taxon>Clostridia</taxon>
        <taxon>Thermosediminibacterales</taxon>
        <taxon>Thermosediminibacteraceae</taxon>
        <taxon>Thermovenabulum</taxon>
    </lineage>
</organism>
<keyword evidence="2" id="KW-1185">Reference proteome</keyword>
<sequence length="61" mass="6878">MSTKPIDFQITIPRTYETSRVEHNIKAATENKMMIIASNVKNEVEISKRKVNVSENTGGVK</sequence>
<evidence type="ECO:0000313" key="2">
    <source>
        <dbReference type="Proteomes" id="UP000075737"/>
    </source>
</evidence>
<dbReference type="OrthoDB" id="1708376at2"/>
<evidence type="ECO:0000313" key="1">
    <source>
        <dbReference type="EMBL" id="KYO64560.1"/>
    </source>
</evidence>
<dbReference type="EMBL" id="LOHZ01000042">
    <property type="protein sequence ID" value="KYO64560.1"/>
    <property type="molecule type" value="Genomic_DNA"/>
</dbReference>
<dbReference type="AlphaFoldDB" id="A0A162M8V8"/>